<evidence type="ECO:0000313" key="5">
    <source>
        <dbReference type="Proteomes" id="UP000601435"/>
    </source>
</evidence>
<dbReference type="CDD" id="cd03424">
    <property type="entry name" value="NUDIX_ADPRase_Nudt5_UGPPase_Nudt14"/>
    <property type="match status" value="1"/>
</dbReference>
<accession>A0A813A4R0</accession>
<keyword evidence="2" id="KW-0378">Hydrolase</keyword>
<reference evidence="4" key="1">
    <citation type="submission" date="2021-02" db="EMBL/GenBank/DDBJ databases">
        <authorList>
            <person name="Dougan E. K."/>
            <person name="Rhodes N."/>
            <person name="Thang M."/>
            <person name="Chan C."/>
        </authorList>
    </citation>
    <scope>NUCLEOTIDE SEQUENCE</scope>
</reference>
<dbReference type="OrthoDB" id="430450at2759"/>
<sequence>VPLGGRRVPVIGEANISLALLDRALAFVPFKAWLSKLERNSDSFSLHRIYIQSVDMFGNRVGFVKLKSEVTDRDGDSLAGICFLRGGSVAVLVILECAEDGFEHCVQVQIDNVCTAQPRNMALPAGMLDGNGDFSGAMAREMEEETGIKCDAANLVDMTALAYGEKFEGMYPSVGACDEFIRLFLFKRVMPQRDIAALEGRLMGLREENEKIQLCLVPLKDLWRLSSDSKALSALLLYSKLKETGQLV</sequence>
<evidence type="ECO:0000259" key="3">
    <source>
        <dbReference type="PROSITE" id="PS51462"/>
    </source>
</evidence>
<dbReference type="PROSITE" id="PS51462">
    <property type="entry name" value="NUDIX"/>
    <property type="match status" value="1"/>
</dbReference>
<name>A0A813A4R0_9DINO</name>
<protein>
    <submittedName>
        <fullName evidence="4">NUDT14 protein</fullName>
    </submittedName>
</protein>
<dbReference type="InterPro" id="IPR000086">
    <property type="entry name" value="NUDIX_hydrolase_dom"/>
</dbReference>
<organism evidence="4 5">
    <name type="scientific">Symbiodinium necroappetens</name>
    <dbReference type="NCBI Taxonomy" id="1628268"/>
    <lineage>
        <taxon>Eukaryota</taxon>
        <taxon>Sar</taxon>
        <taxon>Alveolata</taxon>
        <taxon>Dinophyceae</taxon>
        <taxon>Suessiales</taxon>
        <taxon>Symbiodiniaceae</taxon>
        <taxon>Symbiodinium</taxon>
    </lineage>
</organism>
<dbReference type="GO" id="GO:0019693">
    <property type="term" value="P:ribose phosphate metabolic process"/>
    <property type="evidence" value="ECO:0007669"/>
    <property type="project" value="TreeGrafter"/>
</dbReference>
<proteinExistence type="predicted"/>
<dbReference type="EMBL" id="CAJNJA010053809">
    <property type="protein sequence ID" value="CAE7851616.1"/>
    <property type="molecule type" value="Genomic_DNA"/>
</dbReference>
<evidence type="ECO:0000256" key="1">
    <source>
        <dbReference type="ARBA" id="ARBA00001946"/>
    </source>
</evidence>
<dbReference type="Gene3D" id="3.90.79.10">
    <property type="entry name" value="Nucleoside Triphosphate Pyrophosphohydrolase"/>
    <property type="match status" value="1"/>
</dbReference>
<comment type="caution">
    <text evidence="4">The sequence shown here is derived from an EMBL/GenBank/DDBJ whole genome shotgun (WGS) entry which is preliminary data.</text>
</comment>
<dbReference type="PANTHER" id="PTHR11839:SF18">
    <property type="entry name" value="NUDIX HYDROLASE DOMAIN-CONTAINING PROTEIN"/>
    <property type="match status" value="1"/>
</dbReference>
<keyword evidence="5" id="KW-1185">Reference proteome</keyword>
<dbReference type="GO" id="GO:0080041">
    <property type="term" value="F:ADP-ribose pyrophosphohydrolase activity"/>
    <property type="evidence" value="ECO:0007669"/>
    <property type="project" value="TreeGrafter"/>
</dbReference>
<evidence type="ECO:0000313" key="4">
    <source>
        <dbReference type="EMBL" id="CAE7851616.1"/>
    </source>
</evidence>
<dbReference type="AlphaFoldDB" id="A0A813A4R0"/>
<dbReference type="Pfam" id="PF00293">
    <property type="entry name" value="NUDIX"/>
    <property type="match status" value="1"/>
</dbReference>
<dbReference type="GO" id="GO:0080042">
    <property type="term" value="F:ADP-glucose pyrophosphohydrolase activity"/>
    <property type="evidence" value="ECO:0007669"/>
    <property type="project" value="TreeGrafter"/>
</dbReference>
<evidence type="ECO:0000256" key="2">
    <source>
        <dbReference type="ARBA" id="ARBA00022801"/>
    </source>
</evidence>
<dbReference type="GO" id="GO:0006753">
    <property type="term" value="P:nucleoside phosphate metabolic process"/>
    <property type="evidence" value="ECO:0007669"/>
    <property type="project" value="TreeGrafter"/>
</dbReference>
<dbReference type="SUPFAM" id="SSF55811">
    <property type="entry name" value="Nudix"/>
    <property type="match status" value="1"/>
</dbReference>
<comment type="cofactor">
    <cofactor evidence="1">
        <name>Mg(2+)</name>
        <dbReference type="ChEBI" id="CHEBI:18420"/>
    </cofactor>
</comment>
<feature type="domain" description="Nudix hydrolase" evidence="3">
    <location>
        <begin position="84"/>
        <end position="239"/>
    </location>
</feature>
<feature type="non-terminal residue" evidence="4">
    <location>
        <position position="248"/>
    </location>
</feature>
<gene>
    <name evidence="4" type="primary">NUDT14</name>
    <name evidence="4" type="ORF">SNEC2469_LOCUS26434</name>
</gene>
<dbReference type="InterPro" id="IPR015797">
    <property type="entry name" value="NUDIX_hydrolase-like_dom_sf"/>
</dbReference>
<dbReference type="PANTHER" id="PTHR11839">
    <property type="entry name" value="UDP/ADP-SUGAR PYROPHOSPHATASE"/>
    <property type="match status" value="1"/>
</dbReference>
<dbReference type="Proteomes" id="UP000601435">
    <property type="component" value="Unassembled WGS sequence"/>
</dbReference>